<proteinExistence type="inferred from homology"/>
<name>A0A2X4WND8_9NOCA</name>
<dbReference type="Pfam" id="PF00496">
    <property type="entry name" value="SBP_bac_5"/>
    <property type="match status" value="1"/>
</dbReference>
<gene>
    <name evidence="6" type="primary">gsiB_2</name>
    <name evidence="6" type="ORF">NCTC10994_00159</name>
</gene>
<dbReference type="GO" id="GO:0043190">
    <property type="term" value="C:ATP-binding cassette (ABC) transporter complex"/>
    <property type="evidence" value="ECO:0007669"/>
    <property type="project" value="InterPro"/>
</dbReference>
<dbReference type="STRING" id="1219011.GCA_001895045_00994"/>
<organism evidence="6 7">
    <name type="scientific">Rhodococcus coprophilus</name>
    <dbReference type="NCBI Taxonomy" id="38310"/>
    <lineage>
        <taxon>Bacteria</taxon>
        <taxon>Bacillati</taxon>
        <taxon>Actinomycetota</taxon>
        <taxon>Actinomycetes</taxon>
        <taxon>Mycobacteriales</taxon>
        <taxon>Nocardiaceae</taxon>
        <taxon>Rhodococcus</taxon>
    </lineage>
</organism>
<dbReference type="PROSITE" id="PS51257">
    <property type="entry name" value="PROKAR_LIPOPROTEIN"/>
    <property type="match status" value="1"/>
</dbReference>
<evidence type="ECO:0000256" key="1">
    <source>
        <dbReference type="ARBA" id="ARBA00005695"/>
    </source>
</evidence>
<dbReference type="AlphaFoldDB" id="A0A2X4WND8"/>
<dbReference type="PANTHER" id="PTHR30290:SF9">
    <property type="entry name" value="OLIGOPEPTIDE-BINDING PROTEIN APPA"/>
    <property type="match status" value="1"/>
</dbReference>
<reference evidence="6 7" key="1">
    <citation type="submission" date="2018-06" db="EMBL/GenBank/DDBJ databases">
        <authorList>
            <consortium name="Pathogen Informatics"/>
            <person name="Doyle S."/>
        </authorList>
    </citation>
    <scope>NUCLEOTIDE SEQUENCE [LARGE SCALE GENOMIC DNA]</scope>
    <source>
        <strain evidence="6 7">NCTC10994</strain>
    </source>
</reference>
<keyword evidence="2" id="KW-0813">Transport</keyword>
<dbReference type="SUPFAM" id="SSF53850">
    <property type="entry name" value="Periplasmic binding protein-like II"/>
    <property type="match status" value="1"/>
</dbReference>
<feature type="chain" id="PRO_5039619224" evidence="4">
    <location>
        <begin position="27"/>
        <end position="525"/>
    </location>
</feature>
<keyword evidence="3 4" id="KW-0732">Signal</keyword>
<feature type="signal peptide" evidence="4">
    <location>
        <begin position="1"/>
        <end position="26"/>
    </location>
</feature>
<feature type="domain" description="Solute-binding protein family 5" evidence="5">
    <location>
        <begin position="93"/>
        <end position="445"/>
    </location>
</feature>
<keyword evidence="7" id="KW-1185">Reference proteome</keyword>
<evidence type="ECO:0000313" key="6">
    <source>
        <dbReference type="EMBL" id="SQI28415.1"/>
    </source>
</evidence>
<dbReference type="InterPro" id="IPR039424">
    <property type="entry name" value="SBP_5"/>
</dbReference>
<dbReference type="CDD" id="cd00995">
    <property type="entry name" value="PBP2_NikA_DppA_OppA_like"/>
    <property type="match status" value="1"/>
</dbReference>
<dbReference type="GO" id="GO:1904680">
    <property type="term" value="F:peptide transmembrane transporter activity"/>
    <property type="evidence" value="ECO:0007669"/>
    <property type="project" value="TreeGrafter"/>
</dbReference>
<sequence length="525" mass="55767">MLRRRRSLTSTLAAMCVAVLALTACGGGTTTTAAAPGTPVGDPVSGGTLQAIQIREPISLDPVALPNVWTNSGLLGNALYGTLMTNDVDTLEIEYSMATDFSTDDGGRTFVLKLRPGLTFTDGTPLDAAAVAYNWDRLRDPANGSESIRQAAQIAGTEVVDAETLKVTMVAPSPVFASSLVLSGLNWIASPTALAKGRQAFDENPVGAGPFTLTKWARQDVLELTRNPDYWDAPRPYLDGITLRPVPDANQRLNALTSGSADLASESSWSNLSKAESAELSTSVVPLGGGQYLAMNTRRSPFDDARARRAVSLALDLDAINTAVFEGTGTVPRTLFPETSPFFEDIALSNSDDAEAQRLFDELAADGTPVKFTFLAYSLVEIKSVAEVVQAQLAAFDNVEIAVEIMDFTAAQARVAARDFDMTIAAAVVQDPDSSLWTSFHARSQGNPTGIDDPELNDALDAGRVGTTVEERKAAYDVAQQRLVDLAPGVFYIQSAPSVVSGPDVHGVRMYGMGSAMLDGVWMSE</sequence>
<evidence type="ECO:0000256" key="2">
    <source>
        <dbReference type="ARBA" id="ARBA00022448"/>
    </source>
</evidence>
<dbReference type="InterPro" id="IPR000914">
    <property type="entry name" value="SBP_5_dom"/>
</dbReference>
<dbReference type="InterPro" id="IPR030678">
    <property type="entry name" value="Peptide/Ni-bd"/>
</dbReference>
<dbReference type="PIRSF" id="PIRSF002741">
    <property type="entry name" value="MppA"/>
    <property type="match status" value="1"/>
</dbReference>
<evidence type="ECO:0000256" key="4">
    <source>
        <dbReference type="SAM" id="SignalP"/>
    </source>
</evidence>
<evidence type="ECO:0000259" key="5">
    <source>
        <dbReference type="Pfam" id="PF00496"/>
    </source>
</evidence>
<protein>
    <submittedName>
        <fullName evidence="6">Peptide ABC transporter substrate-binding component</fullName>
    </submittedName>
</protein>
<dbReference type="GO" id="GO:0042597">
    <property type="term" value="C:periplasmic space"/>
    <property type="evidence" value="ECO:0007669"/>
    <property type="project" value="UniProtKB-ARBA"/>
</dbReference>
<dbReference type="Proteomes" id="UP000249091">
    <property type="component" value="Chromosome 1"/>
</dbReference>
<dbReference type="Gene3D" id="3.40.190.10">
    <property type="entry name" value="Periplasmic binding protein-like II"/>
    <property type="match status" value="1"/>
</dbReference>
<dbReference type="PANTHER" id="PTHR30290">
    <property type="entry name" value="PERIPLASMIC BINDING COMPONENT OF ABC TRANSPORTER"/>
    <property type="match status" value="1"/>
</dbReference>
<dbReference type="EMBL" id="LS483468">
    <property type="protein sequence ID" value="SQI28415.1"/>
    <property type="molecule type" value="Genomic_DNA"/>
</dbReference>
<dbReference type="KEGG" id="rcr:NCTC10994_00159"/>
<evidence type="ECO:0000313" key="7">
    <source>
        <dbReference type="Proteomes" id="UP000249091"/>
    </source>
</evidence>
<comment type="similarity">
    <text evidence="1">Belongs to the bacterial solute-binding protein 5 family.</text>
</comment>
<evidence type="ECO:0000256" key="3">
    <source>
        <dbReference type="ARBA" id="ARBA00022729"/>
    </source>
</evidence>
<accession>A0A2X4WND8</accession>
<dbReference type="GO" id="GO:0015833">
    <property type="term" value="P:peptide transport"/>
    <property type="evidence" value="ECO:0007669"/>
    <property type="project" value="TreeGrafter"/>
</dbReference>
<dbReference type="Gene3D" id="3.10.105.10">
    <property type="entry name" value="Dipeptide-binding Protein, Domain 3"/>
    <property type="match status" value="1"/>
</dbReference>